<dbReference type="InterPro" id="IPR003616">
    <property type="entry name" value="Post-SET_dom"/>
</dbReference>
<dbReference type="RefSeq" id="WP_015371056.1">
    <property type="nucleotide sequence ID" value="NZ_CP142150.1"/>
</dbReference>
<sequence length="174" mass="19567">MKTRAMDKAIRATPDDDCLYPFTTTLTAFGYPSTREFEVVCDTTGEIIGIKSRVAFDNRTLIARVFGYALGECRQHTLQISGRIWLYDPWVCGQLQHACHPNTYVDTSYLELWSVMPIAAGTWLTIDYATTGNALPRQFACTCSAPDCRGWIKGPQEQLSAEGRAFLELRERAN</sequence>
<accession>A0AAP2WDZ9</accession>
<dbReference type="PROSITE" id="PS50868">
    <property type="entry name" value="POST_SET"/>
    <property type="match status" value="1"/>
</dbReference>
<dbReference type="SUPFAM" id="SSF82199">
    <property type="entry name" value="SET domain"/>
    <property type="match status" value="1"/>
</dbReference>
<organism evidence="3 4">
    <name type="scientific">Pseudomonas poae</name>
    <dbReference type="NCBI Taxonomy" id="200451"/>
    <lineage>
        <taxon>Bacteria</taxon>
        <taxon>Pseudomonadati</taxon>
        <taxon>Pseudomonadota</taxon>
        <taxon>Gammaproteobacteria</taxon>
        <taxon>Pseudomonadales</taxon>
        <taxon>Pseudomonadaceae</taxon>
        <taxon>Pseudomonas</taxon>
    </lineage>
</organism>
<feature type="domain" description="Post-SET" evidence="2">
    <location>
        <begin position="137"/>
        <end position="153"/>
    </location>
</feature>
<dbReference type="Gene3D" id="2.170.270.10">
    <property type="entry name" value="SET domain"/>
    <property type="match status" value="1"/>
</dbReference>
<keyword evidence="1" id="KW-0808">Transferase</keyword>
<evidence type="ECO:0000259" key="2">
    <source>
        <dbReference type="PROSITE" id="PS50868"/>
    </source>
</evidence>
<dbReference type="InterPro" id="IPR046341">
    <property type="entry name" value="SET_dom_sf"/>
</dbReference>
<dbReference type="Proteomes" id="UP000814126">
    <property type="component" value="Unassembled WGS sequence"/>
</dbReference>
<reference evidence="3" key="1">
    <citation type="submission" date="2019-11" db="EMBL/GenBank/DDBJ databases">
        <title>Epiphytic Pseudomonas syringae from cherry orchards.</title>
        <authorList>
            <person name="Hulin M.T."/>
        </authorList>
    </citation>
    <scope>NUCLEOTIDE SEQUENCE</scope>
    <source>
        <strain evidence="3">PA-2-1F</strain>
    </source>
</reference>
<evidence type="ECO:0000313" key="4">
    <source>
        <dbReference type="Proteomes" id="UP000814126"/>
    </source>
</evidence>
<evidence type="ECO:0000256" key="1">
    <source>
        <dbReference type="ARBA" id="ARBA00022679"/>
    </source>
</evidence>
<gene>
    <name evidence="3" type="ORF">GIV46_00055</name>
</gene>
<dbReference type="GO" id="GO:0016740">
    <property type="term" value="F:transferase activity"/>
    <property type="evidence" value="ECO:0007669"/>
    <property type="project" value="UniProtKB-KW"/>
</dbReference>
<dbReference type="AlphaFoldDB" id="A0AAP2WDZ9"/>
<evidence type="ECO:0000313" key="3">
    <source>
        <dbReference type="EMBL" id="MCF5653405.1"/>
    </source>
</evidence>
<proteinExistence type="predicted"/>
<dbReference type="GeneID" id="45486006"/>
<name>A0AAP2WDZ9_9PSED</name>
<comment type="caution">
    <text evidence="3">The sequence shown here is derived from an EMBL/GenBank/DDBJ whole genome shotgun (WGS) entry which is preliminary data.</text>
</comment>
<dbReference type="EMBL" id="WJZX01000001">
    <property type="protein sequence ID" value="MCF5653405.1"/>
    <property type="molecule type" value="Genomic_DNA"/>
</dbReference>
<protein>
    <submittedName>
        <fullName evidence="3">SET domain-containing protein-lysine N-methyltransferase</fullName>
    </submittedName>
</protein>